<dbReference type="InterPro" id="IPR015947">
    <property type="entry name" value="PUA-like_sf"/>
</dbReference>
<name>A0ABT0HUK7_9BACT</name>
<dbReference type="RefSeq" id="WP_248480636.1">
    <property type="nucleotide sequence ID" value="NZ_JALPRF010000012.1"/>
</dbReference>
<sequence length="125" mass="14851">MIPRLMTADQLPQSPKIPDLPRLEFSYNWNKKLDCHSYTTLRLANPERYAIGRQFGIYLNGKHWHDAEVLDVKTLTLDQLNEWIARLDTGYSLDQCREIIQTMYKNRSVNWETQPLNWILLCKLD</sequence>
<gene>
    <name evidence="1" type="ORF">M0L20_28580</name>
</gene>
<protein>
    <submittedName>
        <fullName evidence="1">Uncharacterized protein</fullName>
    </submittedName>
</protein>
<reference evidence="1 2" key="1">
    <citation type="submission" date="2022-04" db="EMBL/GenBank/DDBJ databases">
        <title>Spirosoma sp. strain RP8 genome sequencing and assembly.</title>
        <authorList>
            <person name="Jung Y."/>
        </authorList>
    </citation>
    <scope>NUCLEOTIDE SEQUENCE [LARGE SCALE GENOMIC DNA]</scope>
    <source>
        <strain evidence="1 2">RP8</strain>
    </source>
</reference>
<proteinExistence type="predicted"/>
<evidence type="ECO:0000313" key="2">
    <source>
        <dbReference type="Proteomes" id="UP001202180"/>
    </source>
</evidence>
<keyword evidence="2" id="KW-1185">Reference proteome</keyword>
<evidence type="ECO:0000313" key="1">
    <source>
        <dbReference type="EMBL" id="MCK8495856.1"/>
    </source>
</evidence>
<organism evidence="1 2">
    <name type="scientific">Spirosoma liriopis</name>
    <dbReference type="NCBI Taxonomy" id="2937440"/>
    <lineage>
        <taxon>Bacteria</taxon>
        <taxon>Pseudomonadati</taxon>
        <taxon>Bacteroidota</taxon>
        <taxon>Cytophagia</taxon>
        <taxon>Cytophagales</taxon>
        <taxon>Cytophagaceae</taxon>
        <taxon>Spirosoma</taxon>
    </lineage>
</organism>
<dbReference type="SUPFAM" id="SSF88697">
    <property type="entry name" value="PUA domain-like"/>
    <property type="match status" value="1"/>
</dbReference>
<accession>A0ABT0HUK7</accession>
<dbReference type="EMBL" id="JALPRF010000012">
    <property type="protein sequence ID" value="MCK8495856.1"/>
    <property type="molecule type" value="Genomic_DNA"/>
</dbReference>
<dbReference type="Proteomes" id="UP001202180">
    <property type="component" value="Unassembled WGS sequence"/>
</dbReference>
<comment type="caution">
    <text evidence="1">The sequence shown here is derived from an EMBL/GenBank/DDBJ whole genome shotgun (WGS) entry which is preliminary data.</text>
</comment>